<comment type="caution">
    <text evidence="2">The sequence shown here is derived from an EMBL/GenBank/DDBJ whole genome shotgun (WGS) entry which is preliminary data.</text>
</comment>
<evidence type="ECO:0000313" key="3">
    <source>
        <dbReference type="Proteomes" id="UP001596417"/>
    </source>
</evidence>
<sequence length="121" mass="13284">MMAEKNTDGSDNGCQPTLDNEVEWQAIVHRSFEPEEDVDIVMEIVEAVAAAEGVETTSLGTSLFSVVNITAIRAVFFDQTVLGQQRYCTGQIHFQYRGFRVTISGDGLVTVAEPVCRDRPG</sequence>
<accession>A0ABD5YZX2</accession>
<evidence type="ECO:0000313" key="2">
    <source>
        <dbReference type="EMBL" id="MFC7193365.1"/>
    </source>
</evidence>
<reference evidence="2 3" key="1">
    <citation type="journal article" date="2019" name="Int. J. Syst. Evol. Microbiol.">
        <title>The Global Catalogue of Microorganisms (GCM) 10K type strain sequencing project: providing services to taxonomists for standard genome sequencing and annotation.</title>
        <authorList>
            <consortium name="The Broad Institute Genomics Platform"/>
            <consortium name="The Broad Institute Genome Sequencing Center for Infectious Disease"/>
            <person name="Wu L."/>
            <person name="Ma J."/>
        </authorList>
    </citation>
    <scope>NUCLEOTIDE SEQUENCE [LARGE SCALE GENOMIC DNA]</scope>
    <source>
        <strain evidence="2 3">RDMS1</strain>
    </source>
</reference>
<gene>
    <name evidence="2" type="ORF">ACFQL7_28610</name>
</gene>
<dbReference type="Pfam" id="PF18545">
    <property type="entry name" value="HalOD1"/>
    <property type="match status" value="1"/>
</dbReference>
<protein>
    <submittedName>
        <fullName evidence="2">HalOD1 output domain-containing protein</fullName>
    </submittedName>
</protein>
<evidence type="ECO:0000259" key="1">
    <source>
        <dbReference type="Pfam" id="PF18545"/>
    </source>
</evidence>
<keyword evidence="3" id="KW-1185">Reference proteome</keyword>
<dbReference type="AlphaFoldDB" id="A0ABD5YZX2"/>
<dbReference type="EMBL" id="JBHTAX010000008">
    <property type="protein sequence ID" value="MFC7193365.1"/>
    <property type="molecule type" value="Genomic_DNA"/>
</dbReference>
<dbReference type="Proteomes" id="UP001596417">
    <property type="component" value="Unassembled WGS sequence"/>
</dbReference>
<proteinExistence type="predicted"/>
<name>A0ABD5YZX2_9EURY</name>
<organism evidence="2 3">
    <name type="scientific">Halocatena marina</name>
    <dbReference type="NCBI Taxonomy" id="2934937"/>
    <lineage>
        <taxon>Archaea</taxon>
        <taxon>Methanobacteriati</taxon>
        <taxon>Methanobacteriota</taxon>
        <taxon>Stenosarchaea group</taxon>
        <taxon>Halobacteria</taxon>
        <taxon>Halobacteriales</taxon>
        <taxon>Natronomonadaceae</taxon>
        <taxon>Halocatena</taxon>
    </lineage>
</organism>
<dbReference type="InterPro" id="IPR040624">
    <property type="entry name" value="HalOD1"/>
</dbReference>
<feature type="domain" description="Halobacterial output" evidence="1">
    <location>
        <begin position="40"/>
        <end position="112"/>
    </location>
</feature>
<dbReference type="RefSeq" id="WP_390207164.1">
    <property type="nucleotide sequence ID" value="NZ_JBHTAX010000008.1"/>
</dbReference>